<keyword evidence="3" id="KW-1185">Reference proteome</keyword>
<name>A0A437AFB3_ARTFL</name>
<evidence type="ECO:0000313" key="2">
    <source>
        <dbReference type="EMBL" id="RVD89806.1"/>
    </source>
</evidence>
<dbReference type="Proteomes" id="UP000283090">
    <property type="component" value="Unassembled WGS sequence"/>
</dbReference>
<protein>
    <submittedName>
        <fullName evidence="2">Uncharacterized protein</fullName>
    </submittedName>
</protein>
<dbReference type="EMBL" id="SAEB01000001">
    <property type="protein sequence ID" value="RVD89806.1"/>
    <property type="molecule type" value="Genomic_DNA"/>
</dbReference>
<dbReference type="VEuPathDB" id="FungiDB:DFL_000798"/>
<feature type="region of interest" description="Disordered" evidence="1">
    <location>
        <begin position="1"/>
        <end position="26"/>
    </location>
</feature>
<feature type="compositionally biased region" description="Basic and acidic residues" evidence="1">
    <location>
        <begin position="1"/>
        <end position="18"/>
    </location>
</feature>
<dbReference type="GeneID" id="93583109"/>
<proteinExistence type="predicted"/>
<reference evidence="2 3" key="1">
    <citation type="submission" date="2019-01" db="EMBL/GenBank/DDBJ databases">
        <title>Intercellular communication is required for trap formation in the nematode-trapping fungus Duddingtonia flagrans.</title>
        <authorList>
            <person name="Youssar L."/>
            <person name="Wernet V."/>
            <person name="Hensel N."/>
            <person name="Hildebrandt H.-G."/>
            <person name="Fischer R."/>
        </authorList>
    </citation>
    <scope>NUCLEOTIDE SEQUENCE [LARGE SCALE GENOMIC DNA]</scope>
    <source>
        <strain evidence="2 3">CBS H-5679</strain>
    </source>
</reference>
<sequence>MPITDRESSSGEAERDGGKNQLRAPDLDCYGSLNGGLEGERATPAWKASCERCDGRKWQVGWHRMERADQVRLMTTEDDDDTGLVGRTVSTMVKSRRMVTREEERMVGW</sequence>
<gene>
    <name evidence="2" type="ORF">DFL_000798</name>
</gene>
<evidence type="ECO:0000256" key="1">
    <source>
        <dbReference type="SAM" id="MobiDB-lite"/>
    </source>
</evidence>
<dbReference type="AlphaFoldDB" id="A0A437AFB3"/>
<accession>A0A437AFB3</accession>
<evidence type="ECO:0000313" key="3">
    <source>
        <dbReference type="Proteomes" id="UP000283090"/>
    </source>
</evidence>
<dbReference type="RefSeq" id="XP_067495350.1">
    <property type="nucleotide sequence ID" value="XM_067637644.1"/>
</dbReference>
<organism evidence="2 3">
    <name type="scientific">Arthrobotrys flagrans</name>
    <name type="common">Nematode-trapping fungus</name>
    <name type="synonym">Trichothecium flagrans</name>
    <dbReference type="NCBI Taxonomy" id="97331"/>
    <lineage>
        <taxon>Eukaryota</taxon>
        <taxon>Fungi</taxon>
        <taxon>Dikarya</taxon>
        <taxon>Ascomycota</taxon>
        <taxon>Pezizomycotina</taxon>
        <taxon>Orbiliomycetes</taxon>
        <taxon>Orbiliales</taxon>
        <taxon>Orbiliaceae</taxon>
        <taxon>Arthrobotrys</taxon>
    </lineage>
</organism>
<comment type="caution">
    <text evidence="2">The sequence shown here is derived from an EMBL/GenBank/DDBJ whole genome shotgun (WGS) entry which is preliminary data.</text>
</comment>